<dbReference type="EMBL" id="CP041663">
    <property type="protein sequence ID" value="QDY88065.1"/>
    <property type="molecule type" value="Genomic_DNA"/>
</dbReference>
<dbReference type="Proteomes" id="UP000317512">
    <property type="component" value="Chromosome"/>
</dbReference>
<dbReference type="RefSeq" id="WP_146308378.1">
    <property type="nucleotide sequence ID" value="NZ_CP041663.1"/>
</dbReference>
<proteinExistence type="predicted"/>
<gene>
    <name evidence="1" type="ORF">FOY43_00040</name>
</gene>
<evidence type="ECO:0000313" key="1">
    <source>
        <dbReference type="EMBL" id="QDY88065.1"/>
    </source>
</evidence>
<reference evidence="2" key="1">
    <citation type="submission" date="2019-07" db="EMBL/GenBank/DDBJ databases">
        <title>Complete genome sequences of three Mycoplasma sp. 1220 strains.</title>
        <authorList>
            <person name="Grozner D."/>
            <person name="Forro B."/>
            <person name="Kovacs A.B."/>
            <person name="Marton S."/>
            <person name="Banyai K."/>
            <person name="Kreizinger Z."/>
            <person name="Sulyok K.M."/>
            <person name="Gyuranecz M."/>
        </authorList>
    </citation>
    <scope>NUCLEOTIDE SEQUENCE [LARGE SCALE GENOMIC DNA]</scope>
    <source>
        <strain evidence="2">MYCAV93</strain>
    </source>
</reference>
<evidence type="ECO:0000313" key="2">
    <source>
        <dbReference type="Proteomes" id="UP000317512"/>
    </source>
</evidence>
<protein>
    <recommendedName>
        <fullName evidence="3">DUF2779 domain-containing protein</fullName>
    </recommendedName>
</protein>
<dbReference type="AlphaFoldDB" id="A0A5B8K502"/>
<sequence>MQKYKIYIDFEAITPPFTTILGSQVKNNYPFCYTIGYIDKYSQEYYKTRIIKLKSMNLKQLYRDLKEHLTKDIHRLIEQEIEINEQNIQFIGWNPQLENEVTNRLFEINTKNIINSSHQLSLNIATKYFINNDIYFEYFNKLDLNDTFYRKILDSERTGVKANYVGFLIYCYYKNRYFNSSELAEIDLDLLKKQLIKYNKDDVKRLIYIEKHKNEVNNIIEEEINKRNQKNVYIKEFNNLKKLKKYLAFIRLVKETTIEELKEKLNRRNEQLNNYLTKQKCDKAKEIVYQKEIKKIKSLFDYINKSQKKFNLISELNNSIQLRINEIKQYLEQ</sequence>
<dbReference type="OrthoDB" id="396255at2"/>
<name>A0A5B8K502_9MOLU</name>
<organism evidence="1 2">
    <name type="scientific">Mycoplasma anserisalpingitidis</name>
    <dbReference type="NCBI Taxonomy" id="519450"/>
    <lineage>
        <taxon>Bacteria</taxon>
        <taxon>Bacillati</taxon>
        <taxon>Mycoplasmatota</taxon>
        <taxon>Mollicutes</taxon>
        <taxon>Mycoplasmataceae</taxon>
        <taxon>Mycoplasma</taxon>
    </lineage>
</organism>
<accession>A0A5B8K502</accession>
<evidence type="ECO:0008006" key="3">
    <source>
        <dbReference type="Google" id="ProtNLM"/>
    </source>
</evidence>